<evidence type="ECO:0000313" key="1">
    <source>
        <dbReference type="EMBL" id="QIG41691.1"/>
    </source>
</evidence>
<dbReference type="KEGG" id="nano:G5V58_01905"/>
<name>A0A6G6W8L7_9ACTN</name>
<dbReference type="Proteomes" id="UP000502996">
    <property type="component" value="Chromosome"/>
</dbReference>
<organism evidence="1 2">
    <name type="scientific">Nocardioides anomalus</name>
    <dbReference type="NCBI Taxonomy" id="2712223"/>
    <lineage>
        <taxon>Bacteria</taxon>
        <taxon>Bacillati</taxon>
        <taxon>Actinomycetota</taxon>
        <taxon>Actinomycetes</taxon>
        <taxon>Propionibacteriales</taxon>
        <taxon>Nocardioidaceae</taxon>
        <taxon>Nocardioides</taxon>
    </lineage>
</organism>
<protein>
    <submittedName>
        <fullName evidence="1">Uncharacterized protein</fullName>
    </submittedName>
</protein>
<proteinExistence type="predicted"/>
<gene>
    <name evidence="1" type="ORF">G5V58_01905</name>
</gene>
<dbReference type="EMBL" id="CP049257">
    <property type="protein sequence ID" value="QIG41691.1"/>
    <property type="molecule type" value="Genomic_DNA"/>
</dbReference>
<dbReference type="RefSeq" id="WP_165228267.1">
    <property type="nucleotide sequence ID" value="NZ_CP049257.1"/>
</dbReference>
<sequence length="96" mass="10656">MPTPRRSGRDDALLAHLFTEVRRCREKVRSGRDPNTLSVPHQEQASRCAALADAMEAYADAAAGSGVPLPYRYRDEMRLYRAMATGGLSSQRPPRP</sequence>
<evidence type="ECO:0000313" key="2">
    <source>
        <dbReference type="Proteomes" id="UP000502996"/>
    </source>
</evidence>
<keyword evidence="2" id="KW-1185">Reference proteome</keyword>
<reference evidence="1 2" key="1">
    <citation type="submission" date="2020-02" db="EMBL/GenBank/DDBJ databases">
        <title>Full genome sequence of Nocardioides sp. R-3366.</title>
        <authorList>
            <person name="Im W.-T."/>
        </authorList>
    </citation>
    <scope>NUCLEOTIDE SEQUENCE [LARGE SCALE GENOMIC DNA]</scope>
    <source>
        <strain evidence="1 2">R-3366</strain>
    </source>
</reference>
<accession>A0A6G6W8L7</accession>
<dbReference type="AlphaFoldDB" id="A0A6G6W8L7"/>